<keyword evidence="3" id="KW-1185">Reference proteome</keyword>
<evidence type="ECO:0000313" key="3">
    <source>
        <dbReference type="Proteomes" id="UP000032180"/>
    </source>
</evidence>
<reference evidence="2 3" key="1">
    <citation type="submission" date="2012-08" db="EMBL/GenBank/DDBJ databases">
        <title>Oryza genome evolution.</title>
        <authorList>
            <person name="Wing R.A."/>
        </authorList>
    </citation>
    <scope>NUCLEOTIDE SEQUENCE</scope>
</reference>
<dbReference type="Proteomes" id="UP000032180">
    <property type="component" value="Chromosome 1"/>
</dbReference>
<dbReference type="Gramene" id="LPERR01G04340.2">
    <property type="protein sequence ID" value="LPERR01G04340.2"/>
    <property type="gene ID" value="LPERR01G04340"/>
</dbReference>
<reference evidence="2" key="3">
    <citation type="submission" date="2015-04" db="UniProtKB">
        <authorList>
            <consortium name="EnsemblPlants"/>
        </authorList>
    </citation>
    <scope>IDENTIFICATION</scope>
</reference>
<dbReference type="HOGENOM" id="CLU_2801537_0_0_1"/>
<accession>A0A0D9UXC1</accession>
<protein>
    <submittedName>
        <fullName evidence="2">Uncharacterized protein</fullName>
    </submittedName>
</protein>
<proteinExistence type="predicted"/>
<evidence type="ECO:0000256" key="1">
    <source>
        <dbReference type="SAM" id="MobiDB-lite"/>
    </source>
</evidence>
<evidence type="ECO:0000313" key="2">
    <source>
        <dbReference type="EnsemblPlants" id="LPERR01G04340.2"/>
    </source>
</evidence>
<reference evidence="3" key="2">
    <citation type="submission" date="2013-12" db="EMBL/GenBank/DDBJ databases">
        <authorList>
            <person name="Yu Y."/>
            <person name="Lee S."/>
            <person name="de Baynast K."/>
            <person name="Wissotski M."/>
            <person name="Liu L."/>
            <person name="Talag J."/>
            <person name="Goicoechea J."/>
            <person name="Angelova A."/>
            <person name="Jetty R."/>
            <person name="Kudrna D."/>
            <person name="Golser W."/>
            <person name="Rivera L."/>
            <person name="Zhang J."/>
            <person name="Wing R."/>
        </authorList>
    </citation>
    <scope>NUCLEOTIDE SEQUENCE</scope>
</reference>
<feature type="region of interest" description="Disordered" evidence="1">
    <location>
        <begin position="32"/>
        <end position="56"/>
    </location>
</feature>
<organism evidence="2 3">
    <name type="scientific">Leersia perrieri</name>
    <dbReference type="NCBI Taxonomy" id="77586"/>
    <lineage>
        <taxon>Eukaryota</taxon>
        <taxon>Viridiplantae</taxon>
        <taxon>Streptophyta</taxon>
        <taxon>Embryophyta</taxon>
        <taxon>Tracheophyta</taxon>
        <taxon>Spermatophyta</taxon>
        <taxon>Magnoliopsida</taxon>
        <taxon>Liliopsida</taxon>
        <taxon>Poales</taxon>
        <taxon>Poaceae</taxon>
        <taxon>BOP clade</taxon>
        <taxon>Oryzoideae</taxon>
        <taxon>Oryzeae</taxon>
        <taxon>Oryzinae</taxon>
        <taxon>Leersia</taxon>
    </lineage>
</organism>
<name>A0A0D9UXC1_9ORYZ</name>
<sequence>THNHRDFHEVVDFPGAAKIKFSSAIKAVRVSESETSLDPPGLTTSPEIHSRSPAAVSGNEFVKTISSL</sequence>
<dbReference type="EnsemblPlants" id="LPERR01G04340.2">
    <property type="protein sequence ID" value="LPERR01G04340.2"/>
    <property type="gene ID" value="LPERR01G04340"/>
</dbReference>
<dbReference type="AlphaFoldDB" id="A0A0D9UXC1"/>